<evidence type="ECO:0008006" key="5">
    <source>
        <dbReference type="Google" id="ProtNLM"/>
    </source>
</evidence>
<dbReference type="Gene3D" id="3.90.226.10">
    <property type="entry name" value="2-enoyl-CoA Hydratase, Chain A, domain 1"/>
    <property type="match status" value="1"/>
</dbReference>
<feature type="region of interest" description="Disordered" evidence="1">
    <location>
        <begin position="44"/>
        <end position="81"/>
    </location>
</feature>
<comment type="caution">
    <text evidence="3">The sequence shown here is derived from an EMBL/GenBank/DDBJ whole genome shotgun (WGS) entry which is preliminary data.</text>
</comment>
<dbReference type="Proteomes" id="UP000253370">
    <property type="component" value="Unassembled WGS sequence"/>
</dbReference>
<dbReference type="EMBL" id="QNTQ01000004">
    <property type="protein sequence ID" value="RBI86771.1"/>
    <property type="molecule type" value="Genomic_DNA"/>
</dbReference>
<keyword evidence="2" id="KW-0812">Transmembrane</keyword>
<sequence length="252" mass="26591">MSAGEETQGSPAPIRKALVAVLIFQLGLAGLLVLGDLGQGFTLPAPGRDAPGLDQPTRPGDQTRRFAPETRPARTDGPPMPVRLTLEPDGEGRALLRGEIAAGDADLIARRLAALDPVPEVIALDSPGGSVADALAIGERLRALGVATEVGADAICMSACPYLLAAGVERRAHPRALVGVHQHYFGENTLLPAFIAVEDIQRGQGEVMGYLIAMGVEPELMRVALLTPPEDIYLLTPEELMQFRLVTDAWGA</sequence>
<organism evidence="3 4">
    <name type="scientific">Rhodosalinus halophilus</name>
    <dbReference type="NCBI Taxonomy" id="2259333"/>
    <lineage>
        <taxon>Bacteria</taxon>
        <taxon>Pseudomonadati</taxon>
        <taxon>Pseudomonadota</taxon>
        <taxon>Alphaproteobacteria</taxon>
        <taxon>Rhodobacterales</taxon>
        <taxon>Paracoccaceae</taxon>
        <taxon>Rhodosalinus</taxon>
    </lineage>
</organism>
<accession>A0A365UC21</accession>
<evidence type="ECO:0000256" key="1">
    <source>
        <dbReference type="SAM" id="MobiDB-lite"/>
    </source>
</evidence>
<reference evidence="3 4" key="1">
    <citation type="submission" date="2018-07" db="EMBL/GenBank/DDBJ databases">
        <title>Rhodosalinus sp. strain E84T genomic sequence and assembly.</title>
        <authorList>
            <person name="Liu Z.-W."/>
            <person name="Lu D.-C."/>
        </authorList>
    </citation>
    <scope>NUCLEOTIDE SEQUENCE [LARGE SCALE GENOMIC DNA]</scope>
    <source>
        <strain evidence="3 4">E84</strain>
    </source>
</reference>
<dbReference type="OrthoDB" id="5936191at2"/>
<dbReference type="SUPFAM" id="SSF52096">
    <property type="entry name" value="ClpP/crotonase"/>
    <property type="match status" value="1"/>
</dbReference>
<name>A0A365UC21_9RHOB</name>
<keyword evidence="2" id="KW-1133">Transmembrane helix</keyword>
<gene>
    <name evidence="3" type="ORF">DRV85_04965</name>
</gene>
<dbReference type="InterPro" id="IPR029045">
    <property type="entry name" value="ClpP/crotonase-like_dom_sf"/>
</dbReference>
<evidence type="ECO:0000313" key="4">
    <source>
        <dbReference type="Proteomes" id="UP000253370"/>
    </source>
</evidence>
<evidence type="ECO:0000313" key="3">
    <source>
        <dbReference type="EMBL" id="RBI86771.1"/>
    </source>
</evidence>
<feature type="compositionally biased region" description="Basic and acidic residues" evidence="1">
    <location>
        <begin position="61"/>
        <end position="74"/>
    </location>
</feature>
<dbReference type="RefSeq" id="WP_113288321.1">
    <property type="nucleotide sequence ID" value="NZ_QNTQ01000004.1"/>
</dbReference>
<evidence type="ECO:0000256" key="2">
    <source>
        <dbReference type="SAM" id="Phobius"/>
    </source>
</evidence>
<feature type="transmembrane region" description="Helical" evidence="2">
    <location>
        <begin position="17"/>
        <end position="34"/>
    </location>
</feature>
<proteinExistence type="predicted"/>
<protein>
    <recommendedName>
        <fullName evidence="5">Clp protease</fullName>
    </recommendedName>
</protein>
<keyword evidence="2" id="KW-0472">Membrane</keyword>
<dbReference type="AlphaFoldDB" id="A0A365UC21"/>
<keyword evidence="4" id="KW-1185">Reference proteome</keyword>